<protein>
    <recommendedName>
        <fullName evidence="3">Conserved oligomeric Golgi complex subunit 7</fullName>
    </recommendedName>
    <alternativeName>
        <fullName evidence="8">Component of oligomeric Golgi complex 7</fullName>
    </alternativeName>
</protein>
<evidence type="ECO:0000256" key="4">
    <source>
        <dbReference type="ARBA" id="ARBA00022448"/>
    </source>
</evidence>
<dbReference type="PANTHER" id="PTHR21443:SF0">
    <property type="entry name" value="CONSERVED OLIGOMERIC GOLGI COMPLEX SUBUNIT 7"/>
    <property type="match status" value="1"/>
</dbReference>
<dbReference type="GO" id="GO:0017119">
    <property type="term" value="C:Golgi transport complex"/>
    <property type="evidence" value="ECO:0007669"/>
    <property type="project" value="InterPro"/>
</dbReference>
<sequence>MESFKVANEQAKCKCKCTREKCPQKQVPLRKERDLAVSQMCAGAVESRWKFFGFTYSTMEAVDAEIDRVIHTPQFDAANVLDKSDPIRDNPKESLQIIQRKITEVKTELLNYSSAISSNAVLESVNELGRVSEKLEGKLQSNLRMLKLNEGLMSCTNSILEFDTAKSRTDLLVQVLKAKILWTNSFKEIQMIEKSDRTEMYQKLVSMQQCYDVLSKYGVDEDSSMLFEKYKDEFLSWDSSATLFAIKDKDVAKLVELENRYKSLNRIKDYRQVFGFFIKNELKAYFEKRAQEESPSVYGTFKHMFDAWRHVAEMEQVLSFDEENPFKIISDSVFEIALQFWDDIMATGFNYLDNADDPLKAARDAAWERQRVADEIENWNDEVFKGHMLKLTTKLTTVFAEAYSRIVKTTLLKVLNTIEMPIKNSRRKCLWLAPQLEPLQTAMLEILHTANETFGPHDFYYWIVPPFELIFRELAAKINNNDFFRLKKIEGEQKVVTKNAPEETENQLSFIVAMGSVLQFYDNINAVIVNLATSQRAPKKEDKILLMNNRNLLDKINKKVVQNYARNLASSIIDQMAIGMNEMKNLQNPVHASAANLPSFSRAPHNYILGVGHELLSQMNVISAYSNNSAFTSAIITAAGGRLGEDETDVWLLNIIADIVMRAICESVGDLSKLPAHVVKQLQADISYFIDAANDLHLNPSKELLELSKRLTA</sequence>
<name>A0A7E5A0I5_PANRE</name>
<evidence type="ECO:0000256" key="5">
    <source>
        <dbReference type="ARBA" id="ARBA00022927"/>
    </source>
</evidence>
<accession>A0A7E5A0I5</accession>
<evidence type="ECO:0000256" key="6">
    <source>
        <dbReference type="ARBA" id="ARBA00023034"/>
    </source>
</evidence>
<keyword evidence="4" id="KW-0813">Transport</keyword>
<evidence type="ECO:0000256" key="3">
    <source>
        <dbReference type="ARBA" id="ARBA00020984"/>
    </source>
</evidence>
<keyword evidence="9" id="KW-1185">Reference proteome</keyword>
<dbReference type="PANTHER" id="PTHR21443">
    <property type="entry name" value="CONSERVED OLIGOMERIC GOLGI COMPLEX COMPONENT 7"/>
    <property type="match status" value="1"/>
</dbReference>
<dbReference type="Proteomes" id="UP000492821">
    <property type="component" value="Unassembled WGS sequence"/>
</dbReference>
<dbReference type="AlphaFoldDB" id="A0A7E5A0I5"/>
<keyword evidence="6" id="KW-0333">Golgi apparatus</keyword>
<evidence type="ECO:0000256" key="2">
    <source>
        <dbReference type="ARBA" id="ARBA00005831"/>
    </source>
</evidence>
<dbReference type="GO" id="GO:0007030">
    <property type="term" value="P:Golgi organization"/>
    <property type="evidence" value="ECO:0007669"/>
    <property type="project" value="TreeGrafter"/>
</dbReference>
<reference evidence="10" key="2">
    <citation type="submission" date="2020-10" db="UniProtKB">
        <authorList>
            <consortium name="WormBaseParasite"/>
        </authorList>
    </citation>
    <scope>IDENTIFICATION</scope>
</reference>
<dbReference type="WBParaSite" id="Pan_g7360.t1">
    <property type="protein sequence ID" value="Pan_g7360.t1"/>
    <property type="gene ID" value="Pan_g7360"/>
</dbReference>
<evidence type="ECO:0000256" key="7">
    <source>
        <dbReference type="ARBA" id="ARBA00023136"/>
    </source>
</evidence>
<dbReference type="GO" id="GO:0006886">
    <property type="term" value="P:intracellular protein transport"/>
    <property type="evidence" value="ECO:0007669"/>
    <property type="project" value="InterPro"/>
</dbReference>
<comment type="subcellular location">
    <subcellularLocation>
        <location evidence="1">Golgi apparatus membrane</location>
        <topology evidence="1">Peripheral membrane protein</topology>
    </subcellularLocation>
</comment>
<evidence type="ECO:0000313" key="10">
    <source>
        <dbReference type="WBParaSite" id="Pan_g7360.t1"/>
    </source>
</evidence>
<keyword evidence="5" id="KW-0653">Protein transport</keyword>
<dbReference type="GO" id="GO:0006890">
    <property type="term" value="P:retrograde vesicle-mediated transport, Golgi to endoplasmic reticulum"/>
    <property type="evidence" value="ECO:0007669"/>
    <property type="project" value="TreeGrafter"/>
</dbReference>
<evidence type="ECO:0000256" key="8">
    <source>
        <dbReference type="ARBA" id="ARBA00031345"/>
    </source>
</evidence>
<reference evidence="9" key="1">
    <citation type="journal article" date="2013" name="Genetics">
        <title>The draft genome and transcriptome of Panagrellus redivivus are shaped by the harsh demands of a free-living lifestyle.</title>
        <authorList>
            <person name="Srinivasan J."/>
            <person name="Dillman A.R."/>
            <person name="Macchietto M.G."/>
            <person name="Heikkinen L."/>
            <person name="Lakso M."/>
            <person name="Fracchia K.M."/>
            <person name="Antoshechkin I."/>
            <person name="Mortazavi A."/>
            <person name="Wong G."/>
            <person name="Sternberg P.W."/>
        </authorList>
    </citation>
    <scope>NUCLEOTIDE SEQUENCE [LARGE SCALE GENOMIC DNA]</scope>
    <source>
        <strain evidence="9">MT8872</strain>
    </source>
</reference>
<proteinExistence type="inferred from homology"/>
<dbReference type="InterPro" id="IPR019335">
    <property type="entry name" value="COG7"/>
</dbReference>
<comment type="similarity">
    <text evidence="2">Belongs to the COG7 family.</text>
</comment>
<evidence type="ECO:0000313" key="9">
    <source>
        <dbReference type="Proteomes" id="UP000492821"/>
    </source>
</evidence>
<dbReference type="GO" id="GO:0000139">
    <property type="term" value="C:Golgi membrane"/>
    <property type="evidence" value="ECO:0007669"/>
    <property type="project" value="UniProtKB-SubCell"/>
</dbReference>
<evidence type="ECO:0000256" key="1">
    <source>
        <dbReference type="ARBA" id="ARBA00004395"/>
    </source>
</evidence>
<organism evidence="9 10">
    <name type="scientific">Panagrellus redivivus</name>
    <name type="common">Microworm</name>
    <dbReference type="NCBI Taxonomy" id="6233"/>
    <lineage>
        <taxon>Eukaryota</taxon>
        <taxon>Metazoa</taxon>
        <taxon>Ecdysozoa</taxon>
        <taxon>Nematoda</taxon>
        <taxon>Chromadorea</taxon>
        <taxon>Rhabditida</taxon>
        <taxon>Tylenchina</taxon>
        <taxon>Panagrolaimomorpha</taxon>
        <taxon>Panagrolaimoidea</taxon>
        <taxon>Panagrolaimidae</taxon>
        <taxon>Panagrellus</taxon>
    </lineage>
</organism>
<keyword evidence="7" id="KW-0472">Membrane</keyword>